<dbReference type="RefSeq" id="WP_192963560.1">
    <property type="nucleotide sequence ID" value="NZ_CP084060.1"/>
</dbReference>
<dbReference type="EMBL" id="LT559119">
    <property type="protein sequence ID" value="SAP16248.1"/>
    <property type="molecule type" value="Genomic_DNA"/>
</dbReference>
<dbReference type="SUPFAM" id="SSF52540">
    <property type="entry name" value="P-loop containing nucleoside triphosphate hydrolases"/>
    <property type="match status" value="1"/>
</dbReference>
<dbReference type="AlphaFoldDB" id="A0A1M4BKT3"/>
<evidence type="ECO:0000313" key="1">
    <source>
        <dbReference type="EMBL" id="SAP16248.1"/>
    </source>
</evidence>
<accession>A0A1M4BKT3</accession>
<name>A0A1M4BKT3_9ACTN</name>
<gene>
    <name evidence="1" type="ORF">BN4615_P11054</name>
</gene>
<organism evidence="1">
    <name type="scientific">Nonomuraea gerenzanensis</name>
    <dbReference type="NCBI Taxonomy" id="93944"/>
    <lineage>
        <taxon>Bacteria</taxon>
        <taxon>Bacillati</taxon>
        <taxon>Actinomycetota</taxon>
        <taxon>Actinomycetes</taxon>
        <taxon>Streptosporangiales</taxon>
        <taxon>Streptosporangiaceae</taxon>
        <taxon>Nonomuraea</taxon>
    </lineage>
</organism>
<proteinExistence type="predicted"/>
<protein>
    <submittedName>
        <fullName evidence="1">Transfer protein traSA</fullName>
    </submittedName>
</protein>
<sequence>MLNFLFSALGKLLVWLAKQLAKLIALLVTQAVLHPRSSASAGVAAAGVAWLGWQLSLVILGGAFTALSTWKTAHPASFAATVGTWTRTWWHKWWIYRRQWNAVLTACGLSTQVKQVVALPKLRSVRSTPYWDHLVVEMQLGQALGGFVKMSDELRLGFKAQRILMKEARPRLLNVALMQRDPLLETVPASAIPASVEAINWRAVPVGIDEFGDPYTVSLLGGCTSCAGTMGAGKAGLEWNILRAIAPGIAAGLVRPVGIDPKLKELSQARQIFADGDYVGLDTPDLPDATLALLERLVEEMGAANAQDGATGERDFTPRPGRPLTLILIDELAPLLKYWPRRTRDKIEDALGLLLTQGRAAGFIVIGLIQEPTKDVFTLRDLFARRIALRLPTESHTEAALIEKATDYGAACHTIPESLPGLLFSLQEGARSTVRARLGYVTNQDIAELVDYLTPSATVVDLAERKNTVAA</sequence>
<reference evidence="1" key="1">
    <citation type="submission" date="2016-04" db="EMBL/GenBank/DDBJ databases">
        <authorList>
            <person name="Evans L.H."/>
            <person name="Alamgir A."/>
            <person name="Owens N."/>
            <person name="Weber N.D."/>
            <person name="Virtaneva K."/>
            <person name="Barbian K."/>
            <person name="Babar A."/>
            <person name="Rosenke K."/>
        </authorList>
    </citation>
    <scope>NUCLEOTIDE SEQUENCE</scope>
    <source>
        <strain evidence="1">Nono1</strain>
    </source>
</reference>
<dbReference type="InterPro" id="IPR027417">
    <property type="entry name" value="P-loop_NTPase"/>
</dbReference>
<dbReference type="Gene3D" id="3.40.50.300">
    <property type="entry name" value="P-loop containing nucleotide triphosphate hydrolases"/>
    <property type="match status" value="1"/>
</dbReference>